<proteinExistence type="predicted"/>
<gene>
    <name evidence="2" type="ORF">EQF91_01485</name>
</gene>
<dbReference type="Pfam" id="PF10797">
    <property type="entry name" value="YhfT"/>
    <property type="match status" value="1"/>
</dbReference>
<keyword evidence="3" id="KW-1185">Reference proteome</keyword>
<evidence type="ECO:0000256" key="1">
    <source>
        <dbReference type="SAM" id="Phobius"/>
    </source>
</evidence>
<dbReference type="InterPro" id="IPR019733">
    <property type="entry name" value="Uncharacterised_YhfT"/>
</dbReference>
<feature type="transmembrane region" description="Helical" evidence="1">
    <location>
        <begin position="94"/>
        <end position="115"/>
    </location>
</feature>
<evidence type="ECO:0000313" key="2">
    <source>
        <dbReference type="EMBL" id="TFF67322.1"/>
    </source>
</evidence>
<feature type="transmembrane region" description="Helical" evidence="1">
    <location>
        <begin position="237"/>
        <end position="257"/>
    </location>
</feature>
<feature type="transmembrane region" description="Helical" evidence="1">
    <location>
        <begin position="187"/>
        <end position="209"/>
    </location>
</feature>
<feature type="transmembrane region" description="Helical" evidence="1">
    <location>
        <begin position="48"/>
        <end position="74"/>
    </location>
</feature>
<dbReference type="AlphaFoldDB" id="A0A4R9C521"/>
<feature type="transmembrane region" description="Helical" evidence="1">
    <location>
        <begin position="157"/>
        <end position="175"/>
    </location>
</feature>
<dbReference type="RefSeq" id="WP_134743852.1">
    <property type="nucleotide sequence ID" value="NZ_CP119762.1"/>
</dbReference>
<evidence type="ECO:0000313" key="3">
    <source>
        <dbReference type="Proteomes" id="UP000297454"/>
    </source>
</evidence>
<name>A0A4R9C521_9FIRM</name>
<reference evidence="2 3" key="1">
    <citation type="submission" date="2019-01" db="EMBL/GenBank/DDBJ databases">
        <title>Draft Genome Sequences of Helcococcus ovis Strains Isolated from the Uterus and Vagina of Dairy Cows with Metritis.</title>
        <authorList>
            <person name="Cunha F."/>
            <person name="Jeon S.J."/>
            <person name="Kutzer P."/>
            <person name="Galvao K.N."/>
        </authorList>
    </citation>
    <scope>NUCLEOTIDE SEQUENCE [LARGE SCALE GENOMIC DNA]</scope>
    <source>
        <strain evidence="2 3">KG-37</strain>
    </source>
</reference>
<comment type="caution">
    <text evidence="2">The sequence shown here is derived from an EMBL/GenBank/DDBJ whole genome shotgun (WGS) entry which is preliminary data.</text>
</comment>
<feature type="transmembrane region" description="Helical" evidence="1">
    <location>
        <begin position="319"/>
        <end position="342"/>
    </location>
</feature>
<dbReference type="Proteomes" id="UP000297454">
    <property type="component" value="Unassembled WGS sequence"/>
</dbReference>
<feature type="transmembrane region" description="Helical" evidence="1">
    <location>
        <begin position="127"/>
        <end position="151"/>
    </location>
</feature>
<feature type="transmembrane region" description="Helical" evidence="1">
    <location>
        <begin position="278"/>
        <end position="299"/>
    </location>
</feature>
<keyword evidence="1" id="KW-0472">Membrane</keyword>
<feature type="transmembrane region" description="Helical" evidence="1">
    <location>
        <begin position="363"/>
        <end position="394"/>
    </location>
</feature>
<keyword evidence="1" id="KW-1133">Transmembrane helix</keyword>
<feature type="transmembrane region" description="Helical" evidence="1">
    <location>
        <begin position="406"/>
        <end position="428"/>
    </location>
</feature>
<organism evidence="2 3">
    <name type="scientific">Helcococcus ovis</name>
    <dbReference type="NCBI Taxonomy" id="72026"/>
    <lineage>
        <taxon>Bacteria</taxon>
        <taxon>Bacillati</taxon>
        <taxon>Bacillota</taxon>
        <taxon>Tissierellia</taxon>
        <taxon>Tissierellales</taxon>
        <taxon>Peptoniphilaceae</taxon>
        <taxon>Helcococcus</taxon>
    </lineage>
</organism>
<sequence length="433" mass="45845">MNYFNYIIIMTVGALASLLANKGVAVFNDGFRPVVPQYFEGKISRKELAATSFAISFGLVVGFGIPTSIAASIILIHSILLATDIIGTFFKDNLIGLIGSLVVGALYGLGILVGLQFIVDLFAKLPFNFLGSLGQVSSPVVASFAIFPAVVVVNQHGFKKGSIVGVITVIVWFLIKKFGTFKLGQASVALNAEGIAMLVGTIIMIIFAAQIKSNSSTKNQDLTTLFEDKVKKIQNNWWLLALMGGLVSLGTSQLLIAGDPTSLALLAEKGYTNAAMAAFARAVGFIPLVFTTAIVTGVYGPVGSTFVFVTGILLHGNPILAFLAGSVVMVVEIFLINIFAKVMDKFPGVRDMGEHIRTSMSRVLELALLVGGVTAANSMAPNIGSLFVIGFYLLNKKSKKPIVDLAVGPVAAILFGILLNILLLLGVWMPPKA</sequence>
<accession>A0A4R9C521</accession>
<dbReference type="EMBL" id="SCFR01000003">
    <property type="protein sequence ID" value="TFF67322.1"/>
    <property type="molecule type" value="Genomic_DNA"/>
</dbReference>
<feature type="transmembrane region" description="Helical" evidence="1">
    <location>
        <begin position="6"/>
        <end position="27"/>
    </location>
</feature>
<protein>
    <submittedName>
        <fullName evidence="2">Uncharacterized protein</fullName>
    </submittedName>
</protein>
<keyword evidence="1" id="KW-0812">Transmembrane</keyword>